<sequence>MVSFVLGIGMLRTGIAAPRDEPIRFNRKRGKVYVYRFHSGGPICRKGWGVRPEAFDWKDLRAEAWSRKAPTPSGVPIFAWGVDIAVVAPGTNHVIDRFQLAGSNANGEHMWAMARAFMNRGPEALPQYPNPPRDWNNDVPPYHLALRLAPKVEWPADMDVESRTGM</sequence>
<reference evidence="2 3" key="1">
    <citation type="submission" date="2020-04" db="EMBL/GenBank/DDBJ databases">
        <authorList>
            <person name="De Canck E."/>
        </authorList>
    </citation>
    <scope>NUCLEOTIDE SEQUENCE [LARGE SCALE GENOMIC DNA]</scope>
    <source>
        <strain evidence="2 3">LMG 26690</strain>
    </source>
</reference>
<proteinExistence type="predicted"/>
<organism evidence="2 3">
    <name type="scientific">Achromobacter animicus</name>
    <dbReference type="NCBI Taxonomy" id="1389935"/>
    <lineage>
        <taxon>Bacteria</taxon>
        <taxon>Pseudomonadati</taxon>
        <taxon>Pseudomonadota</taxon>
        <taxon>Betaproteobacteria</taxon>
        <taxon>Burkholderiales</taxon>
        <taxon>Alcaligenaceae</taxon>
        <taxon>Achromobacter</taxon>
    </lineage>
</organism>
<protein>
    <recommendedName>
        <fullName evidence="1">DUF6708 domain-containing protein</fullName>
    </recommendedName>
</protein>
<dbReference type="InterPro" id="IPR046554">
    <property type="entry name" value="DUF6708"/>
</dbReference>
<dbReference type="Proteomes" id="UP000494214">
    <property type="component" value="Unassembled WGS sequence"/>
</dbReference>
<name>A0A6S7A463_9BURK</name>
<dbReference type="Pfam" id="PF20455">
    <property type="entry name" value="DUF6708"/>
    <property type="match status" value="1"/>
</dbReference>
<gene>
    <name evidence="2" type="ORF">LMG26690_03172</name>
</gene>
<evidence type="ECO:0000313" key="2">
    <source>
        <dbReference type="EMBL" id="CAB3710450.1"/>
    </source>
</evidence>
<dbReference type="EMBL" id="CADIJM010000005">
    <property type="protein sequence ID" value="CAB3710450.1"/>
    <property type="molecule type" value="Genomic_DNA"/>
</dbReference>
<feature type="domain" description="DUF6708" evidence="1">
    <location>
        <begin position="3"/>
        <end position="137"/>
    </location>
</feature>
<evidence type="ECO:0000259" key="1">
    <source>
        <dbReference type="Pfam" id="PF20455"/>
    </source>
</evidence>
<evidence type="ECO:0000313" key="3">
    <source>
        <dbReference type="Proteomes" id="UP000494214"/>
    </source>
</evidence>
<accession>A0A6S7A463</accession>
<keyword evidence="3" id="KW-1185">Reference proteome</keyword>
<dbReference type="AlphaFoldDB" id="A0A6S7A463"/>